<protein>
    <submittedName>
        <fullName evidence="2">Uncharacterized protein</fullName>
    </submittedName>
</protein>
<evidence type="ECO:0000313" key="1">
    <source>
        <dbReference type="EMBL" id="CAF1300646.1"/>
    </source>
</evidence>
<dbReference type="Proteomes" id="UP000663870">
    <property type="component" value="Unassembled WGS sequence"/>
</dbReference>
<dbReference type="AlphaFoldDB" id="A0A815YQV0"/>
<evidence type="ECO:0000313" key="3">
    <source>
        <dbReference type="Proteomes" id="UP000663870"/>
    </source>
</evidence>
<comment type="caution">
    <text evidence="2">The sequence shown here is derived from an EMBL/GenBank/DDBJ whole genome shotgun (WGS) entry which is preliminary data.</text>
</comment>
<proteinExistence type="predicted"/>
<reference evidence="2" key="1">
    <citation type="submission" date="2021-02" db="EMBL/GenBank/DDBJ databases">
        <authorList>
            <person name="Nowell W R."/>
        </authorList>
    </citation>
    <scope>NUCLEOTIDE SEQUENCE</scope>
</reference>
<dbReference type="Proteomes" id="UP000663854">
    <property type="component" value="Unassembled WGS sequence"/>
</dbReference>
<evidence type="ECO:0000313" key="2">
    <source>
        <dbReference type="EMBL" id="CAF1573963.1"/>
    </source>
</evidence>
<name>A0A815YQV0_9BILA</name>
<gene>
    <name evidence="2" type="ORF">JXQ802_LOCUS45484</name>
    <name evidence="1" type="ORF">PYM288_LOCUS29893</name>
</gene>
<dbReference type="EMBL" id="CAJNOH010002578">
    <property type="protein sequence ID" value="CAF1300646.1"/>
    <property type="molecule type" value="Genomic_DNA"/>
</dbReference>
<sequence length="206" mass="23467">MVALSDSEFDDVEKQLKNTNLHYESEEYSDDDTVYPYGTVEKKDEALYNEKEIYDSEEYSDADVIYPNRSTSSSSNSGQSIDGQWTIVEPGNDKISRVLPAFQEKTGPNFPVSSSEWACGVDLALGTYLPLDVVGPERTYQLKEEKKYRSILTEYAINDVFVVTKLSYKLNLIQFLSTNDYEDVSDHEDNINLQQEVSINIPSTYE</sequence>
<keyword evidence="3" id="KW-1185">Reference proteome</keyword>
<dbReference type="EMBL" id="CAJNOL010003783">
    <property type="protein sequence ID" value="CAF1573963.1"/>
    <property type="molecule type" value="Genomic_DNA"/>
</dbReference>
<accession>A0A815YQV0</accession>
<organism evidence="2 3">
    <name type="scientific">Rotaria sordida</name>
    <dbReference type="NCBI Taxonomy" id="392033"/>
    <lineage>
        <taxon>Eukaryota</taxon>
        <taxon>Metazoa</taxon>
        <taxon>Spiralia</taxon>
        <taxon>Gnathifera</taxon>
        <taxon>Rotifera</taxon>
        <taxon>Eurotatoria</taxon>
        <taxon>Bdelloidea</taxon>
        <taxon>Philodinida</taxon>
        <taxon>Philodinidae</taxon>
        <taxon>Rotaria</taxon>
    </lineage>
</organism>